<sequence>MRSNRFTGSVTAPTAKSRYSRRPIWQVSVAVVSLGGMLLAACGQTSAATVTLTSSNSQQGSFSRIVRNYSAANNQANRTLSIARQNSDEQGTAAAIDNTDFQLSRDAGYQTAQGTSYKPFYEELDRAVVLKQTKKAYPKLLVTVDSQYTSTPKTANRSACRFLGVFAKNSSTAPWRVTDEPTVTKTLLPKVKVLSGSLGLEPQSSSPLSIPIDRLSKYYALALTTYYQQGVLSRGLKQADFSTSAECWSLPRLSTNPYLSPSSAQKVATSATVSALHPQMVALTTANGGALAVFTLHADLISSSAQNTAFTWRHSATVPDSYLLPAASGLHSIQIPLLLDIAVYDPPVAQTKIAPRVVGSYWGPLLGGTETRQAPKNA</sequence>
<dbReference type="Pfam" id="PF26366">
    <property type="entry name" value="DUF8094"/>
    <property type="match status" value="1"/>
</dbReference>
<dbReference type="AlphaFoldDB" id="A0A0D8FQL1"/>
<dbReference type="GeneID" id="78373804"/>
<dbReference type="RefSeq" id="WP_152623268.1">
    <property type="nucleotide sequence ID" value="NZ_JQKF01000042.1"/>
</dbReference>
<accession>A0A0D8FQL1</accession>
<keyword evidence="3" id="KW-1185">Reference proteome</keyword>
<gene>
    <name evidence="2" type="ORF">FEAC_28360</name>
</gene>
<dbReference type="InterPro" id="IPR058407">
    <property type="entry name" value="DUF8094"/>
</dbReference>
<evidence type="ECO:0000313" key="2">
    <source>
        <dbReference type="EMBL" id="KJE75426.1"/>
    </source>
</evidence>
<feature type="domain" description="DUF8094" evidence="1">
    <location>
        <begin position="64"/>
        <end position="347"/>
    </location>
</feature>
<dbReference type="PATRIC" id="fig|1121877.4.peg.3193"/>
<proteinExistence type="predicted"/>
<evidence type="ECO:0000259" key="1">
    <source>
        <dbReference type="Pfam" id="PF26366"/>
    </source>
</evidence>
<dbReference type="EMBL" id="JXUW01000042">
    <property type="protein sequence ID" value="KJE75426.1"/>
    <property type="molecule type" value="Genomic_DNA"/>
</dbReference>
<dbReference type="Proteomes" id="UP000032336">
    <property type="component" value="Unassembled WGS sequence"/>
</dbReference>
<evidence type="ECO:0000313" key="3">
    <source>
        <dbReference type="Proteomes" id="UP000032336"/>
    </source>
</evidence>
<name>A0A0D8FQL1_9ACTN</name>
<organism evidence="2 3">
    <name type="scientific">Ferrimicrobium acidiphilum DSM 19497</name>
    <dbReference type="NCBI Taxonomy" id="1121877"/>
    <lineage>
        <taxon>Bacteria</taxon>
        <taxon>Bacillati</taxon>
        <taxon>Actinomycetota</taxon>
        <taxon>Acidimicrobiia</taxon>
        <taxon>Acidimicrobiales</taxon>
        <taxon>Acidimicrobiaceae</taxon>
        <taxon>Ferrimicrobium</taxon>
    </lineage>
</organism>
<reference evidence="2 3" key="1">
    <citation type="submission" date="2015-01" db="EMBL/GenBank/DDBJ databases">
        <title>Draft genome of the acidophilic iron oxidizer Ferrimicrobium acidiphilum strain T23.</title>
        <authorList>
            <person name="Poehlein A."/>
            <person name="Eisen S."/>
            <person name="Schloemann M."/>
            <person name="Johnson B.D."/>
            <person name="Daniel R."/>
            <person name="Muehling M."/>
        </authorList>
    </citation>
    <scope>NUCLEOTIDE SEQUENCE [LARGE SCALE GENOMIC DNA]</scope>
    <source>
        <strain evidence="2 3">T23</strain>
    </source>
</reference>
<protein>
    <recommendedName>
        <fullName evidence="1">DUF8094 domain-containing protein</fullName>
    </recommendedName>
</protein>
<comment type="caution">
    <text evidence="2">The sequence shown here is derived from an EMBL/GenBank/DDBJ whole genome shotgun (WGS) entry which is preliminary data.</text>
</comment>